<feature type="signal peptide" evidence="2">
    <location>
        <begin position="1"/>
        <end position="23"/>
    </location>
</feature>
<dbReference type="SUPFAM" id="SSF82171">
    <property type="entry name" value="DPP6 N-terminal domain-like"/>
    <property type="match status" value="1"/>
</dbReference>
<evidence type="ECO:0000313" key="3">
    <source>
        <dbReference type="EMBL" id="GAA2020229.1"/>
    </source>
</evidence>
<feature type="chain" id="PRO_5045311289" evidence="2">
    <location>
        <begin position="24"/>
        <end position="645"/>
    </location>
</feature>
<gene>
    <name evidence="3" type="ORF">GCM10009839_16150</name>
</gene>
<dbReference type="EMBL" id="BAAAQN010000006">
    <property type="protein sequence ID" value="GAA2020229.1"/>
    <property type="molecule type" value="Genomic_DNA"/>
</dbReference>
<dbReference type="PANTHER" id="PTHR30032:SF8">
    <property type="entry name" value="GERMINATION-SPECIFIC N-ACETYLMURAMOYL-L-ALANINE AMIDASE"/>
    <property type="match status" value="1"/>
</dbReference>
<dbReference type="InterPro" id="IPR011042">
    <property type="entry name" value="6-blade_b-propeller_TolB-like"/>
</dbReference>
<evidence type="ECO:0000256" key="2">
    <source>
        <dbReference type="SAM" id="SignalP"/>
    </source>
</evidence>
<dbReference type="Pfam" id="PF07676">
    <property type="entry name" value="PD40"/>
    <property type="match status" value="3"/>
</dbReference>
<dbReference type="InterPro" id="IPR051922">
    <property type="entry name" value="Bact_Sporulation_Assoc"/>
</dbReference>
<feature type="region of interest" description="Disordered" evidence="1">
    <location>
        <begin position="243"/>
        <end position="295"/>
    </location>
</feature>
<dbReference type="Gene3D" id="3.40.50.12090">
    <property type="match status" value="1"/>
</dbReference>
<dbReference type="Gene3D" id="2.120.10.30">
    <property type="entry name" value="TolB, C-terminal domain"/>
    <property type="match status" value="2"/>
</dbReference>
<reference evidence="4" key="1">
    <citation type="journal article" date="2019" name="Int. J. Syst. Evol. Microbiol.">
        <title>The Global Catalogue of Microorganisms (GCM) 10K type strain sequencing project: providing services to taxonomists for standard genome sequencing and annotation.</title>
        <authorList>
            <consortium name="The Broad Institute Genomics Platform"/>
            <consortium name="The Broad Institute Genome Sequencing Center for Infectious Disease"/>
            <person name="Wu L."/>
            <person name="Ma J."/>
        </authorList>
    </citation>
    <scope>NUCLEOTIDE SEQUENCE [LARGE SCALE GENOMIC DNA]</scope>
    <source>
        <strain evidence="4">JCM 16014</strain>
    </source>
</reference>
<comment type="caution">
    <text evidence="3">The sequence shown here is derived from an EMBL/GenBank/DDBJ whole genome shotgun (WGS) entry which is preliminary data.</text>
</comment>
<keyword evidence="2" id="KW-0732">Signal</keyword>
<sequence length="645" mass="65082">MAASAILATSVASAAGLVQSANATPAGAANSPLTITNGTQSVQENGHVVQYGGKIDQGSWAPDGSRIAYVRADGAVVTEHAGGGNIAVVAPAKAGVTRSHPTWVAGGTGIVFAETGPSGTTLNSVPAYTDPHDAVDQHDPLSFLAGQPFTEGSEKSPEANKGSLTFVHGTSVYIQDGFGRGSDGPHLVAANGAEPTLSPDGKTVVFVRADAGGNQQLWAAAWDSANPDHPGAPVQLTTDAHDHTNPAFSPDGSRIAFENGPHGGAATDVQSIAKDGSGQRQESAQPGVPAYQPQNQDTVTRLSGADRVTTAIAASQAQWKNSSTTNTASAVVLSRSDEFADALGGSTLAVRAEGPLLLTPTDHLDAGVKAEISRVLGAASLSKTVYVLGGEKALSPAVFNAVHAMGYTVKRISGNDRYETSVAIAKEVTGLFGGPGTGWVQPDRVLVATGNNAPDALSAGAAAESGNGGGPVVGVVVLTNDKTMPASTGAYLAQVKAHNNPQGAIPVYGVGGQADTALKSIGFQHTPLAGADRFQTSYLVAKTFFGDWDYGSTSPRTVGFATGLTWPDALSGGAFMGQHDGPLLLVDGSGQPSKDAQNWLLGWAPSINSGYIFGGLKAVPASASVGLPGLYAGPAGAVSLSNTKA</sequence>
<organism evidence="3 4">
    <name type="scientific">Catenulispora yoronensis</name>
    <dbReference type="NCBI Taxonomy" id="450799"/>
    <lineage>
        <taxon>Bacteria</taxon>
        <taxon>Bacillati</taxon>
        <taxon>Actinomycetota</taxon>
        <taxon>Actinomycetes</taxon>
        <taxon>Catenulisporales</taxon>
        <taxon>Catenulisporaceae</taxon>
        <taxon>Catenulispora</taxon>
    </lineage>
</organism>
<dbReference type="PANTHER" id="PTHR30032">
    <property type="entry name" value="N-ACETYLMURAMOYL-L-ALANINE AMIDASE-RELATED"/>
    <property type="match status" value="1"/>
</dbReference>
<dbReference type="Pfam" id="PF04122">
    <property type="entry name" value="CW_binding_2"/>
    <property type="match status" value="3"/>
</dbReference>
<name>A0ABN2TU78_9ACTN</name>
<protein>
    <submittedName>
        <fullName evidence="3">Uncharacterized protein</fullName>
    </submittedName>
</protein>
<dbReference type="InterPro" id="IPR011659">
    <property type="entry name" value="WD40"/>
</dbReference>
<accession>A0ABN2TU78</accession>
<dbReference type="InterPro" id="IPR007253">
    <property type="entry name" value="Cell_wall-bd_2"/>
</dbReference>
<evidence type="ECO:0000313" key="4">
    <source>
        <dbReference type="Proteomes" id="UP001500751"/>
    </source>
</evidence>
<keyword evidence="4" id="KW-1185">Reference proteome</keyword>
<proteinExistence type="predicted"/>
<evidence type="ECO:0000256" key="1">
    <source>
        <dbReference type="SAM" id="MobiDB-lite"/>
    </source>
</evidence>
<dbReference type="Proteomes" id="UP001500751">
    <property type="component" value="Unassembled WGS sequence"/>
</dbReference>